<dbReference type="KEGG" id="asal:CFBP5507_14535"/>
<proteinExistence type="predicted"/>
<protein>
    <submittedName>
        <fullName evidence="1">Uncharacterized protein</fullName>
    </submittedName>
</protein>
<dbReference type="Proteomes" id="UP000298735">
    <property type="component" value="Chromosome Circular"/>
</dbReference>
<gene>
    <name evidence="1" type="ORF">CFBP5507_14535</name>
</gene>
<dbReference type="OrthoDB" id="9960551at2"/>
<dbReference type="RefSeq" id="WP_137409659.1">
    <property type="nucleotide sequence ID" value="NZ_CP109968.1"/>
</dbReference>
<evidence type="ECO:0000313" key="1">
    <source>
        <dbReference type="EMBL" id="UYZ07416.1"/>
    </source>
</evidence>
<dbReference type="AlphaFoldDB" id="A0A4Z1QUU0"/>
<reference evidence="1" key="1">
    <citation type="submission" date="2022-10" db="EMBL/GenBank/DDBJ databases">
        <title>Complete genome sequence of Agrobacterium salinitolerans CFBP5507.</title>
        <authorList>
            <person name="Tchabashvili S."/>
            <person name="Yen H.-C."/>
            <person name="Haryono M."/>
            <person name="Lin Y.-C."/>
            <person name="Lai E.-M."/>
            <person name="Kuo C.-H."/>
        </authorList>
    </citation>
    <scope>NUCLEOTIDE SEQUENCE</scope>
    <source>
        <strain evidence="1">CFBP5507</strain>
    </source>
</reference>
<accession>A0A4Z1QUU0</accession>
<evidence type="ECO:0000313" key="2">
    <source>
        <dbReference type="Proteomes" id="UP000298735"/>
    </source>
</evidence>
<name>A0A4Z1QUU0_9HYPH</name>
<sequence>MKAIIIAAVLAASIAGPAAAECVAGPLIDVTATPGQDQKLWGYHTYWPSHEIVSAPDWMRIKPGVSRQPGWRVLELWGVPRAGTYQVKVRYTRPEKSVTCTSNLRFK</sequence>
<organism evidence="1 2">
    <name type="scientific">Agrobacterium salinitolerans</name>
    <dbReference type="NCBI Taxonomy" id="1183413"/>
    <lineage>
        <taxon>Bacteria</taxon>
        <taxon>Pseudomonadati</taxon>
        <taxon>Pseudomonadota</taxon>
        <taxon>Alphaproteobacteria</taxon>
        <taxon>Hyphomicrobiales</taxon>
        <taxon>Rhizobiaceae</taxon>
        <taxon>Rhizobium/Agrobacterium group</taxon>
        <taxon>Agrobacterium</taxon>
    </lineage>
</organism>
<dbReference type="EMBL" id="CP109968">
    <property type="protein sequence ID" value="UYZ07416.1"/>
    <property type="molecule type" value="Genomic_DNA"/>
</dbReference>